<dbReference type="PANTHER" id="PTHR20982">
    <property type="entry name" value="RIBOSOME RECYCLING FACTOR"/>
    <property type="match status" value="1"/>
</dbReference>
<protein>
    <submittedName>
        <fullName evidence="4">Ribosome-recycling factor</fullName>
    </submittedName>
</protein>
<organism evidence="4 5">
    <name type="scientific">Candidatus Woesebacteria bacterium GW2011_GWA1_38_8</name>
    <dbReference type="NCBI Taxonomy" id="1618547"/>
    <lineage>
        <taxon>Bacteria</taxon>
        <taxon>Candidatus Woeseibacteriota</taxon>
    </lineage>
</organism>
<dbReference type="InterPro" id="IPR036191">
    <property type="entry name" value="RRF_sf"/>
</dbReference>
<dbReference type="FunFam" id="3.30.1360.40:FF:000001">
    <property type="entry name" value="Ribosome-recycling factor"/>
    <property type="match status" value="1"/>
</dbReference>
<proteinExistence type="inferred from homology"/>
<dbReference type="Gene3D" id="1.10.132.20">
    <property type="entry name" value="Ribosome-recycling factor"/>
    <property type="match status" value="1"/>
</dbReference>
<gene>
    <name evidence="4" type="ORF">UT06_C0017G0004</name>
</gene>
<dbReference type="InterPro" id="IPR023584">
    <property type="entry name" value="Ribosome_recyc_fac_dom"/>
</dbReference>
<sequence length="184" mass="20714">MDESSIRSKMAQVFSMVQSDLGSLRTGKASAALVDDLAVMVYGGQQKLKIKELAGVSSPDHETLIIEPWDKSIIGEIRQGILSANIGMNPSINGQIIRISFPPMTTEDREKYTKLLATKLESGRVMIRQVRQEGMHDIKKAFEEKSLSEDEKFAEEKKLQEITDEFVEKINVMGEKKKEELLQI</sequence>
<dbReference type="NCBIfam" id="TIGR00496">
    <property type="entry name" value="frr"/>
    <property type="match status" value="1"/>
</dbReference>
<dbReference type="PANTHER" id="PTHR20982:SF3">
    <property type="entry name" value="MITOCHONDRIAL RIBOSOME RECYCLING FACTOR PSEUDO 1"/>
    <property type="match status" value="1"/>
</dbReference>
<comment type="similarity">
    <text evidence="1">Belongs to the RRF family.</text>
</comment>
<dbReference type="SUPFAM" id="SSF55194">
    <property type="entry name" value="Ribosome recycling factor, RRF"/>
    <property type="match status" value="1"/>
</dbReference>
<accession>A0A0G0KVL9</accession>
<dbReference type="GO" id="GO:0006412">
    <property type="term" value="P:translation"/>
    <property type="evidence" value="ECO:0007669"/>
    <property type="project" value="UniProtKB-KW"/>
</dbReference>
<dbReference type="Pfam" id="PF01765">
    <property type="entry name" value="RRF"/>
    <property type="match status" value="1"/>
</dbReference>
<evidence type="ECO:0000256" key="1">
    <source>
        <dbReference type="ARBA" id="ARBA00005912"/>
    </source>
</evidence>
<dbReference type="GO" id="GO:0043023">
    <property type="term" value="F:ribosomal large subunit binding"/>
    <property type="evidence" value="ECO:0007669"/>
    <property type="project" value="TreeGrafter"/>
</dbReference>
<keyword evidence="2" id="KW-0648">Protein biosynthesis</keyword>
<comment type="caution">
    <text evidence="4">The sequence shown here is derived from an EMBL/GenBank/DDBJ whole genome shotgun (WGS) entry which is preliminary data.</text>
</comment>
<name>A0A0G0KVL9_9BACT</name>
<evidence type="ECO:0000313" key="5">
    <source>
        <dbReference type="Proteomes" id="UP000034710"/>
    </source>
</evidence>
<reference evidence="4 5" key="1">
    <citation type="journal article" date="2015" name="Nature">
        <title>rRNA introns, odd ribosomes, and small enigmatic genomes across a large radiation of phyla.</title>
        <authorList>
            <person name="Brown C.T."/>
            <person name="Hug L.A."/>
            <person name="Thomas B.C."/>
            <person name="Sharon I."/>
            <person name="Castelle C.J."/>
            <person name="Singh A."/>
            <person name="Wilkins M.J."/>
            <person name="Williams K.H."/>
            <person name="Banfield J.F."/>
        </authorList>
    </citation>
    <scope>NUCLEOTIDE SEQUENCE [LARGE SCALE GENOMIC DNA]</scope>
</reference>
<dbReference type="InterPro" id="IPR002661">
    <property type="entry name" value="Ribosome_recyc_fac"/>
</dbReference>
<dbReference type="EMBL" id="LBVJ01000017">
    <property type="protein sequence ID" value="KKQ83728.1"/>
    <property type="molecule type" value="Genomic_DNA"/>
</dbReference>
<dbReference type="Gene3D" id="3.30.1360.40">
    <property type="match status" value="1"/>
</dbReference>
<dbReference type="Proteomes" id="UP000034710">
    <property type="component" value="Unassembled WGS sequence"/>
</dbReference>
<dbReference type="AlphaFoldDB" id="A0A0G0KVL9"/>
<feature type="domain" description="Ribosome recycling factor" evidence="3">
    <location>
        <begin position="18"/>
        <end position="182"/>
    </location>
</feature>
<evidence type="ECO:0000313" key="4">
    <source>
        <dbReference type="EMBL" id="KKQ83728.1"/>
    </source>
</evidence>
<evidence type="ECO:0000256" key="2">
    <source>
        <dbReference type="ARBA" id="ARBA00022917"/>
    </source>
</evidence>
<evidence type="ECO:0000259" key="3">
    <source>
        <dbReference type="Pfam" id="PF01765"/>
    </source>
</evidence>